<name>A0AAU8KZB3_9CAUD</name>
<accession>A0AAU8KZB3</accession>
<organism evidence="1">
    <name type="scientific">Pantoea phage Survivor</name>
    <dbReference type="NCBI Taxonomy" id="3232176"/>
    <lineage>
        <taxon>Viruses</taxon>
        <taxon>Duplodnaviria</taxon>
        <taxon>Heunggongvirae</taxon>
        <taxon>Uroviricota</taxon>
        <taxon>Caudoviricetes</taxon>
    </lineage>
</organism>
<evidence type="ECO:0000313" key="1">
    <source>
        <dbReference type="EMBL" id="XCN28155.1"/>
    </source>
</evidence>
<proteinExistence type="predicted"/>
<protein>
    <submittedName>
        <fullName evidence="1">Uncharacterized protein</fullName>
    </submittedName>
</protein>
<dbReference type="EMBL" id="PP885733">
    <property type="protein sequence ID" value="XCN28155.1"/>
    <property type="molecule type" value="Genomic_DNA"/>
</dbReference>
<reference evidence="1" key="1">
    <citation type="submission" date="2024-06" db="EMBL/GenBank/DDBJ databases">
        <authorList>
            <person name="Gannavaram S."/>
            <person name="Nemani S."/>
            <person name="Datta M."/>
            <person name="Picchiottino A."/>
            <person name="Mereddy A."/>
            <person name="Gannavaram N."/>
            <person name="Honeycutt C."/>
            <person name="Tran D."/>
            <person name="Choi K."/>
            <person name="Srinivasan K."/>
            <person name="Johnson A."/>
        </authorList>
    </citation>
    <scope>NUCLEOTIDE SEQUENCE</scope>
</reference>
<sequence>MSRYTFKLDTEKRVYVITDTMVGGTLTIEQSMSRMYVMTSENDQLVDLANDIQSALSEGGLALELHGENLITFKDAKTPWLTGHLQLRRCTIATPHLHNVTLIDFKADCVDEITITNSTIQDFSFYQVGKLHFSHCFLNDKYDFRKEITCTANEWHLNTNVTGTMW</sequence>